<comment type="caution">
    <text evidence="3">The sequence shown here is derived from an EMBL/GenBank/DDBJ whole genome shotgun (WGS) entry which is preliminary data.</text>
</comment>
<accession>A0A956M2C0</accession>
<keyword evidence="1" id="KW-0732">Signal</keyword>
<sequence length="156" mass="16982">MKLHSIGVIAVLLGLSTVPSHAACGGSGGLSVLDCLATAYIDRDATAYEALLSPDFTHVGTTPNATWTRAEEVQGANDFFSNNENIQLRIEGIESVEETETGWHLQGIRLSLTWVEGSRPEARTVHLTGEALVEQDADGPRLLRWTDVSRSEEDEY</sequence>
<dbReference type="SUPFAM" id="SSF54427">
    <property type="entry name" value="NTF2-like"/>
    <property type="match status" value="1"/>
</dbReference>
<feature type="domain" description="SnoaL-like" evidence="2">
    <location>
        <begin position="31"/>
        <end position="128"/>
    </location>
</feature>
<evidence type="ECO:0000313" key="4">
    <source>
        <dbReference type="Proteomes" id="UP000697710"/>
    </source>
</evidence>
<reference evidence="3" key="2">
    <citation type="journal article" date="2021" name="Microbiome">
        <title>Successional dynamics and alternative stable states in a saline activated sludge microbial community over 9 years.</title>
        <authorList>
            <person name="Wang Y."/>
            <person name="Ye J."/>
            <person name="Ju F."/>
            <person name="Liu L."/>
            <person name="Boyd J.A."/>
            <person name="Deng Y."/>
            <person name="Parks D.H."/>
            <person name="Jiang X."/>
            <person name="Yin X."/>
            <person name="Woodcroft B.J."/>
            <person name="Tyson G.W."/>
            <person name="Hugenholtz P."/>
            <person name="Polz M.F."/>
            <person name="Zhang T."/>
        </authorList>
    </citation>
    <scope>NUCLEOTIDE SEQUENCE</scope>
    <source>
        <strain evidence="3">HKST-UBA01</strain>
    </source>
</reference>
<evidence type="ECO:0000256" key="1">
    <source>
        <dbReference type="SAM" id="SignalP"/>
    </source>
</evidence>
<feature type="signal peptide" evidence="1">
    <location>
        <begin position="1"/>
        <end position="22"/>
    </location>
</feature>
<name>A0A956M2C0_UNCEI</name>
<proteinExistence type="predicted"/>
<dbReference type="AlphaFoldDB" id="A0A956M2C0"/>
<evidence type="ECO:0000313" key="3">
    <source>
        <dbReference type="EMBL" id="MCA9728630.1"/>
    </source>
</evidence>
<protein>
    <submittedName>
        <fullName evidence="3">Nuclear transport factor 2 family protein</fullName>
    </submittedName>
</protein>
<dbReference type="Proteomes" id="UP000697710">
    <property type="component" value="Unassembled WGS sequence"/>
</dbReference>
<dbReference type="EMBL" id="JAGQHR010000435">
    <property type="protein sequence ID" value="MCA9728630.1"/>
    <property type="molecule type" value="Genomic_DNA"/>
</dbReference>
<gene>
    <name evidence="3" type="ORF">KC729_13155</name>
</gene>
<dbReference type="Pfam" id="PF13474">
    <property type="entry name" value="SnoaL_3"/>
    <property type="match status" value="1"/>
</dbReference>
<organism evidence="3 4">
    <name type="scientific">Eiseniibacteriota bacterium</name>
    <dbReference type="NCBI Taxonomy" id="2212470"/>
    <lineage>
        <taxon>Bacteria</taxon>
        <taxon>Candidatus Eiseniibacteriota</taxon>
    </lineage>
</organism>
<dbReference type="InterPro" id="IPR032710">
    <property type="entry name" value="NTF2-like_dom_sf"/>
</dbReference>
<dbReference type="InterPro" id="IPR037401">
    <property type="entry name" value="SnoaL-like"/>
</dbReference>
<evidence type="ECO:0000259" key="2">
    <source>
        <dbReference type="Pfam" id="PF13474"/>
    </source>
</evidence>
<feature type="chain" id="PRO_5036867748" evidence="1">
    <location>
        <begin position="23"/>
        <end position="156"/>
    </location>
</feature>
<reference evidence="3" key="1">
    <citation type="submission" date="2020-04" db="EMBL/GenBank/DDBJ databases">
        <authorList>
            <person name="Zhang T."/>
        </authorList>
    </citation>
    <scope>NUCLEOTIDE SEQUENCE</scope>
    <source>
        <strain evidence="3">HKST-UBA01</strain>
    </source>
</reference>